<dbReference type="Gene3D" id="3.30.450.20">
    <property type="entry name" value="PAS domain"/>
    <property type="match status" value="1"/>
</dbReference>
<comment type="caution">
    <text evidence="12">The sequence shown here is derived from an EMBL/GenBank/DDBJ whole genome shotgun (WGS) entry which is preliminary data.</text>
</comment>
<dbReference type="CDD" id="cd12913">
    <property type="entry name" value="PDC1_MCP_like"/>
    <property type="match status" value="1"/>
</dbReference>
<dbReference type="InterPro" id="IPR004089">
    <property type="entry name" value="MCPsignal_dom"/>
</dbReference>
<dbReference type="InterPro" id="IPR033479">
    <property type="entry name" value="dCache_1"/>
</dbReference>
<organism evidence="12 13">
    <name type="scientific">Hafnia psychrotolerans</name>
    <dbReference type="NCBI Taxonomy" id="1477018"/>
    <lineage>
        <taxon>Bacteria</taxon>
        <taxon>Pseudomonadati</taxon>
        <taxon>Pseudomonadota</taxon>
        <taxon>Gammaproteobacteria</taxon>
        <taxon>Enterobacterales</taxon>
        <taxon>Hafniaceae</taxon>
        <taxon>Hafnia</taxon>
    </lineage>
</organism>
<keyword evidence="3" id="KW-0488">Methylation</keyword>
<evidence type="ECO:0000256" key="5">
    <source>
        <dbReference type="ARBA" id="ARBA00022989"/>
    </source>
</evidence>
<dbReference type="Proteomes" id="UP000627464">
    <property type="component" value="Unassembled WGS sequence"/>
</dbReference>
<evidence type="ECO:0000256" key="6">
    <source>
        <dbReference type="ARBA" id="ARBA00023136"/>
    </source>
</evidence>
<evidence type="ECO:0000256" key="7">
    <source>
        <dbReference type="ARBA" id="ARBA00029447"/>
    </source>
</evidence>
<feature type="transmembrane region" description="Helical" evidence="9">
    <location>
        <begin position="311"/>
        <end position="337"/>
    </location>
</feature>
<evidence type="ECO:0000256" key="8">
    <source>
        <dbReference type="PROSITE-ProRule" id="PRU00284"/>
    </source>
</evidence>
<dbReference type="PANTHER" id="PTHR43531:SF14">
    <property type="entry name" value="METHYL-ACCEPTING CHEMOTAXIS PROTEIN I-RELATED"/>
    <property type="match status" value="1"/>
</dbReference>
<dbReference type="Pfam" id="PF02743">
    <property type="entry name" value="dCache_1"/>
    <property type="match status" value="1"/>
</dbReference>
<gene>
    <name evidence="12" type="ORF">GCM10011328_35380</name>
</gene>
<evidence type="ECO:0000256" key="4">
    <source>
        <dbReference type="ARBA" id="ARBA00022692"/>
    </source>
</evidence>
<keyword evidence="13" id="KW-1185">Reference proteome</keyword>
<comment type="subcellular location">
    <subcellularLocation>
        <location evidence="1">Cell membrane</location>
        <topology evidence="1">Multi-pass membrane protein</topology>
    </subcellularLocation>
</comment>
<keyword evidence="2" id="KW-1003">Cell membrane</keyword>
<keyword evidence="4 9" id="KW-0812">Transmembrane</keyword>
<feature type="domain" description="Methyl-accepting transducer" evidence="10">
    <location>
        <begin position="394"/>
        <end position="623"/>
    </location>
</feature>
<dbReference type="Pfam" id="PF00672">
    <property type="entry name" value="HAMP"/>
    <property type="match status" value="1"/>
</dbReference>
<accession>A0ABQ1H3U2</accession>
<evidence type="ECO:0000313" key="13">
    <source>
        <dbReference type="Proteomes" id="UP000627464"/>
    </source>
</evidence>
<dbReference type="SUPFAM" id="SSF58104">
    <property type="entry name" value="Methyl-accepting chemotaxis protein (MCP) signaling domain"/>
    <property type="match status" value="1"/>
</dbReference>
<evidence type="ECO:0000313" key="12">
    <source>
        <dbReference type="EMBL" id="GGA56864.1"/>
    </source>
</evidence>
<comment type="similarity">
    <text evidence="7">Belongs to the methyl-accepting chemotaxis (MCP) protein family.</text>
</comment>
<name>A0ABQ1H3U2_9GAMM</name>
<dbReference type="PROSITE" id="PS50111">
    <property type="entry name" value="CHEMOTAXIS_TRANSDUC_2"/>
    <property type="match status" value="1"/>
</dbReference>
<evidence type="ECO:0000256" key="3">
    <source>
        <dbReference type="ARBA" id="ARBA00022481"/>
    </source>
</evidence>
<evidence type="ECO:0000256" key="9">
    <source>
        <dbReference type="SAM" id="Phobius"/>
    </source>
</evidence>
<dbReference type="SMART" id="SM00283">
    <property type="entry name" value="MA"/>
    <property type="match status" value="1"/>
</dbReference>
<evidence type="ECO:0000259" key="11">
    <source>
        <dbReference type="PROSITE" id="PS50885"/>
    </source>
</evidence>
<dbReference type="CDD" id="cd11386">
    <property type="entry name" value="MCP_signal"/>
    <property type="match status" value="1"/>
</dbReference>
<dbReference type="EMBL" id="BMFZ01000011">
    <property type="protein sequence ID" value="GGA56864.1"/>
    <property type="molecule type" value="Genomic_DNA"/>
</dbReference>
<dbReference type="PANTHER" id="PTHR43531">
    <property type="entry name" value="PROTEIN ICFG"/>
    <property type="match status" value="1"/>
</dbReference>
<evidence type="ECO:0000256" key="1">
    <source>
        <dbReference type="ARBA" id="ARBA00004651"/>
    </source>
</evidence>
<evidence type="ECO:0000256" key="2">
    <source>
        <dbReference type="ARBA" id="ARBA00022475"/>
    </source>
</evidence>
<keyword evidence="6 9" id="KW-0472">Membrane</keyword>
<dbReference type="InterPro" id="IPR051310">
    <property type="entry name" value="MCP_chemotaxis"/>
</dbReference>
<proteinExistence type="inferred from homology"/>
<keyword evidence="5 9" id="KW-1133">Transmembrane helix</keyword>
<keyword evidence="8" id="KW-0807">Transducer</keyword>
<evidence type="ECO:0000259" key="10">
    <source>
        <dbReference type="PROSITE" id="PS50111"/>
    </source>
</evidence>
<protein>
    <submittedName>
        <fullName evidence="12">Methyl-accepting chemotaxis protein</fullName>
    </submittedName>
</protein>
<dbReference type="Pfam" id="PF00015">
    <property type="entry name" value="MCPsignal"/>
    <property type="match status" value="1"/>
</dbReference>
<sequence length="638" mass="68846">MPASTAKMLKTTQSRFIALISLFFILLIIVTLIVIQVFISPKLKQAESLLVAGQVGDVAVVINDRLNKVESQVRSITQSVAQMDSASIDALLPSLVDQYGDSAVFGGGIWPLPNQRDPSKVKFSSFFARNGNNKLTVNTFWNSAESPNYFEQSWYLAALKGEKGRCVWAPAYFDDASTQPRTNCAMAIYKGDKQWGVATIDVTLGFFNQLVIDMEKKVHATIYIVEQNGTLVGTSKSSDEKLPKLASLGEQSPLAAQIRKSLDQIKDSRNLEVQYSNDGIDHTLFMSKIQGPWYIVTDMPTSQLLQRTHSILASLGLVQIPMVLLLLLILVIAIKIFMRQLAALNKNISQLSAGGADLTQRLPQSSSPEFDEVNRSFNNFLDFLQSILKQVGDSTLAIASASRQIASGNLDLSARTEEQASSIEQTAASMEQLTSTVKQNAGNAEGANQLARDASAVAEKGTRVVRQVVETMGSINGSSKKIVDIISVIDGIAFQTNILALNAAVEAARAGEQGRGFAVVASEVRSLAQRSATSAREIKKLIEDSVANITTGSQLVATAGSTMDELVVGVNNVATLMSEIMSSSQEQSLGIEQVNIAITQLDNTTQQNAALVEQVSAAAQAMQDQTLQLETVVASFKL</sequence>
<dbReference type="PROSITE" id="PS50885">
    <property type="entry name" value="HAMP"/>
    <property type="match status" value="1"/>
</dbReference>
<dbReference type="SMART" id="SM00304">
    <property type="entry name" value="HAMP"/>
    <property type="match status" value="1"/>
</dbReference>
<dbReference type="InterPro" id="IPR003660">
    <property type="entry name" value="HAMP_dom"/>
</dbReference>
<reference evidence="13" key="1">
    <citation type="journal article" date="2019" name="Int. J. Syst. Evol. Microbiol.">
        <title>The Global Catalogue of Microorganisms (GCM) 10K type strain sequencing project: providing services to taxonomists for standard genome sequencing and annotation.</title>
        <authorList>
            <consortium name="The Broad Institute Genomics Platform"/>
            <consortium name="The Broad Institute Genome Sequencing Center for Infectious Disease"/>
            <person name="Wu L."/>
            <person name="Ma J."/>
        </authorList>
    </citation>
    <scope>NUCLEOTIDE SEQUENCE [LARGE SCALE GENOMIC DNA]</scope>
    <source>
        <strain evidence="13">CGMCC 1.12806</strain>
    </source>
</reference>
<dbReference type="CDD" id="cd06225">
    <property type="entry name" value="HAMP"/>
    <property type="match status" value="1"/>
</dbReference>
<dbReference type="Gene3D" id="1.10.287.950">
    <property type="entry name" value="Methyl-accepting chemotaxis protein"/>
    <property type="match status" value="1"/>
</dbReference>
<feature type="transmembrane region" description="Helical" evidence="9">
    <location>
        <begin position="16"/>
        <end position="39"/>
    </location>
</feature>
<feature type="domain" description="HAMP" evidence="11">
    <location>
        <begin position="335"/>
        <end position="389"/>
    </location>
</feature>